<protein>
    <submittedName>
        <fullName evidence="2">Uncharacterized protein</fullName>
    </submittedName>
</protein>
<sequence>MLYSTKIAVLLALLALIQPIFGIVTMRVILGGPDHSCAKYTKKGHEFLKISHARILQQTAGVVSSGPKKLIIDFLKNQKKIP</sequence>
<feature type="signal peptide" evidence="1">
    <location>
        <begin position="1"/>
        <end position="22"/>
    </location>
</feature>
<accession>A0A2G5SJ78</accession>
<dbReference type="AlphaFoldDB" id="A0A2G5SJ78"/>
<organism evidence="2 3">
    <name type="scientific">Caenorhabditis nigoni</name>
    <dbReference type="NCBI Taxonomy" id="1611254"/>
    <lineage>
        <taxon>Eukaryota</taxon>
        <taxon>Metazoa</taxon>
        <taxon>Ecdysozoa</taxon>
        <taxon>Nematoda</taxon>
        <taxon>Chromadorea</taxon>
        <taxon>Rhabditida</taxon>
        <taxon>Rhabditina</taxon>
        <taxon>Rhabditomorpha</taxon>
        <taxon>Rhabditoidea</taxon>
        <taxon>Rhabditidae</taxon>
        <taxon>Peloderinae</taxon>
        <taxon>Caenorhabditis</taxon>
    </lineage>
</organism>
<reference evidence="3" key="1">
    <citation type="submission" date="2017-10" db="EMBL/GenBank/DDBJ databases">
        <title>Rapid genome shrinkage in a self-fertile nematode reveals novel sperm competition proteins.</title>
        <authorList>
            <person name="Yin D."/>
            <person name="Schwarz E.M."/>
            <person name="Thomas C.G."/>
            <person name="Felde R.L."/>
            <person name="Korf I.F."/>
            <person name="Cutter A.D."/>
            <person name="Schartner C.M."/>
            <person name="Ralston E.J."/>
            <person name="Meyer B.J."/>
            <person name="Haag E.S."/>
        </authorList>
    </citation>
    <scope>NUCLEOTIDE SEQUENCE [LARGE SCALE GENOMIC DNA]</scope>
    <source>
        <strain evidence="3">JU1422</strain>
    </source>
</reference>
<evidence type="ECO:0000313" key="2">
    <source>
        <dbReference type="EMBL" id="PIC14926.1"/>
    </source>
</evidence>
<gene>
    <name evidence="2" type="ORF">B9Z55_027071</name>
</gene>
<keyword evidence="3" id="KW-1185">Reference proteome</keyword>
<dbReference type="EMBL" id="PDUG01000007">
    <property type="protein sequence ID" value="PIC14926.1"/>
    <property type="molecule type" value="Genomic_DNA"/>
</dbReference>
<name>A0A2G5SJ78_9PELO</name>
<evidence type="ECO:0000313" key="3">
    <source>
        <dbReference type="Proteomes" id="UP000230233"/>
    </source>
</evidence>
<comment type="caution">
    <text evidence="2">The sequence shown here is derived from an EMBL/GenBank/DDBJ whole genome shotgun (WGS) entry which is preliminary data.</text>
</comment>
<feature type="chain" id="PRO_5013955932" evidence="1">
    <location>
        <begin position="23"/>
        <end position="82"/>
    </location>
</feature>
<proteinExistence type="predicted"/>
<dbReference type="Proteomes" id="UP000230233">
    <property type="component" value="Unassembled WGS sequence"/>
</dbReference>
<evidence type="ECO:0000256" key="1">
    <source>
        <dbReference type="SAM" id="SignalP"/>
    </source>
</evidence>
<keyword evidence="1" id="KW-0732">Signal</keyword>